<dbReference type="Gene3D" id="3.80.10.10">
    <property type="entry name" value="Ribonuclease Inhibitor"/>
    <property type="match status" value="3"/>
</dbReference>
<evidence type="ECO:0000256" key="13">
    <source>
        <dbReference type="ARBA" id="ARBA00023198"/>
    </source>
</evidence>
<keyword evidence="4" id="KW-0433">Leucine-rich repeat</keyword>
<organism evidence="17 18">
    <name type="scientific">Eleutherodactylus coqui</name>
    <name type="common">Puerto Rican coqui</name>
    <dbReference type="NCBI Taxonomy" id="57060"/>
    <lineage>
        <taxon>Eukaryota</taxon>
        <taxon>Metazoa</taxon>
        <taxon>Chordata</taxon>
        <taxon>Craniata</taxon>
        <taxon>Vertebrata</taxon>
        <taxon>Euteleostomi</taxon>
        <taxon>Amphibia</taxon>
        <taxon>Batrachia</taxon>
        <taxon>Anura</taxon>
        <taxon>Neobatrachia</taxon>
        <taxon>Hyloidea</taxon>
        <taxon>Eleutherodactylidae</taxon>
        <taxon>Eleutherodactylinae</taxon>
        <taxon>Eleutherodactylus</taxon>
        <taxon>Eleutherodactylus</taxon>
    </lineage>
</organism>
<keyword evidence="11 14" id="KW-0675">Receptor</keyword>
<dbReference type="PANTHER" id="PTHR24365:SF525">
    <property type="entry name" value="TOLL-LIKE RECEPTOR 5"/>
    <property type="match status" value="1"/>
</dbReference>
<keyword evidence="10 15" id="KW-0472">Membrane</keyword>
<feature type="domain" description="TIR" evidence="16">
    <location>
        <begin position="643"/>
        <end position="788"/>
    </location>
</feature>
<dbReference type="SMART" id="SM00369">
    <property type="entry name" value="LRR_TYP"/>
    <property type="match status" value="10"/>
</dbReference>
<dbReference type="InterPro" id="IPR017241">
    <property type="entry name" value="Toll-like_receptor"/>
</dbReference>
<evidence type="ECO:0000256" key="3">
    <source>
        <dbReference type="ARBA" id="ARBA00022588"/>
    </source>
</evidence>
<feature type="transmembrane region" description="Helical" evidence="15">
    <location>
        <begin position="592"/>
        <end position="617"/>
    </location>
</feature>
<keyword evidence="13 14" id="KW-0395">Inflammatory response</keyword>
<dbReference type="Proteomes" id="UP000770717">
    <property type="component" value="Unassembled WGS sequence"/>
</dbReference>
<keyword evidence="9 15" id="KW-1133">Transmembrane helix</keyword>
<accession>A0A8J6KD90</accession>
<dbReference type="FunFam" id="3.80.10.10:FF:000306">
    <property type="entry name" value="Toll-like receptor 5"/>
    <property type="match status" value="1"/>
</dbReference>
<keyword evidence="18" id="KW-1185">Reference proteome</keyword>
<dbReference type="OrthoDB" id="6160824at2759"/>
<comment type="similarity">
    <text evidence="2 14">Belongs to the Toll-like receptor family.</text>
</comment>
<dbReference type="EMBL" id="WNTK01000005">
    <property type="protein sequence ID" value="KAG9484564.1"/>
    <property type="molecule type" value="Genomic_DNA"/>
</dbReference>
<evidence type="ECO:0000256" key="14">
    <source>
        <dbReference type="PIRNR" id="PIRNR037595"/>
    </source>
</evidence>
<dbReference type="SUPFAM" id="SSF52200">
    <property type="entry name" value="Toll/Interleukin receptor TIR domain"/>
    <property type="match status" value="1"/>
</dbReference>
<keyword evidence="3 14" id="KW-0399">Innate immunity</keyword>
<reference evidence="17" key="1">
    <citation type="thesis" date="2020" institute="ProQuest LLC" country="789 East Eisenhower Parkway, Ann Arbor, MI, USA">
        <title>Comparative Genomics and Chromosome Evolution.</title>
        <authorList>
            <person name="Mudd A.B."/>
        </authorList>
    </citation>
    <scope>NUCLEOTIDE SEQUENCE</scope>
    <source>
        <strain evidence="17">HN-11 Male</strain>
        <tissue evidence="17">Kidney and liver</tissue>
    </source>
</reference>
<name>A0A8J6KD90_ELECQ</name>
<dbReference type="PANTHER" id="PTHR24365">
    <property type="entry name" value="TOLL-LIKE RECEPTOR"/>
    <property type="match status" value="1"/>
</dbReference>
<evidence type="ECO:0000256" key="6">
    <source>
        <dbReference type="ARBA" id="ARBA00022729"/>
    </source>
</evidence>
<proteinExistence type="inferred from homology"/>
<evidence type="ECO:0000256" key="5">
    <source>
        <dbReference type="ARBA" id="ARBA00022692"/>
    </source>
</evidence>
<evidence type="ECO:0000256" key="10">
    <source>
        <dbReference type="ARBA" id="ARBA00023136"/>
    </source>
</evidence>
<comment type="caution">
    <text evidence="17">The sequence shown here is derived from an EMBL/GenBank/DDBJ whole genome shotgun (WGS) entry which is preliminary data.</text>
</comment>
<dbReference type="Pfam" id="PF13855">
    <property type="entry name" value="LRR_8"/>
    <property type="match status" value="4"/>
</dbReference>
<dbReference type="AlphaFoldDB" id="A0A8J6KD90"/>
<keyword evidence="5 15" id="KW-0812">Transmembrane</keyword>
<dbReference type="Gene3D" id="3.40.50.10140">
    <property type="entry name" value="Toll/interleukin-1 receptor homology (TIR) domain"/>
    <property type="match status" value="1"/>
</dbReference>
<dbReference type="InterPro" id="IPR001611">
    <property type="entry name" value="Leu-rich_rpt"/>
</dbReference>
<evidence type="ECO:0000259" key="16">
    <source>
        <dbReference type="PROSITE" id="PS50104"/>
    </source>
</evidence>
<dbReference type="PIRSF" id="PIRSF037595">
    <property type="entry name" value="Toll-like_receptor"/>
    <property type="match status" value="1"/>
</dbReference>
<comment type="subcellular location">
    <subcellularLocation>
        <location evidence="1">Membrane</location>
        <topology evidence="1">Single-pass type I membrane protein</topology>
    </subcellularLocation>
</comment>
<dbReference type="SMART" id="SM00082">
    <property type="entry name" value="LRRCT"/>
    <property type="match status" value="1"/>
</dbReference>
<dbReference type="SMART" id="SM00255">
    <property type="entry name" value="TIR"/>
    <property type="match status" value="1"/>
</dbReference>
<dbReference type="FunFam" id="3.40.50.10140:FF:000001">
    <property type="entry name" value="Toll-like receptor 2"/>
    <property type="match status" value="1"/>
</dbReference>
<evidence type="ECO:0000256" key="15">
    <source>
        <dbReference type="SAM" id="Phobius"/>
    </source>
</evidence>
<dbReference type="InterPro" id="IPR000157">
    <property type="entry name" value="TIR_dom"/>
</dbReference>
<evidence type="ECO:0000313" key="17">
    <source>
        <dbReference type="EMBL" id="KAG9484564.1"/>
    </source>
</evidence>
<dbReference type="SUPFAM" id="SSF52058">
    <property type="entry name" value="L domain-like"/>
    <property type="match status" value="2"/>
</dbReference>
<evidence type="ECO:0000256" key="2">
    <source>
        <dbReference type="ARBA" id="ARBA00009634"/>
    </source>
</evidence>
<evidence type="ECO:0000256" key="7">
    <source>
        <dbReference type="ARBA" id="ARBA00022737"/>
    </source>
</evidence>
<evidence type="ECO:0000256" key="12">
    <source>
        <dbReference type="ARBA" id="ARBA00023180"/>
    </source>
</evidence>
<evidence type="ECO:0000256" key="1">
    <source>
        <dbReference type="ARBA" id="ARBA00004479"/>
    </source>
</evidence>
<dbReference type="PROSITE" id="PS50104">
    <property type="entry name" value="TIR"/>
    <property type="match status" value="1"/>
</dbReference>
<dbReference type="GO" id="GO:0045087">
    <property type="term" value="P:innate immune response"/>
    <property type="evidence" value="ECO:0007669"/>
    <property type="project" value="UniProtKB-UniRule"/>
</dbReference>
<dbReference type="InterPro" id="IPR035897">
    <property type="entry name" value="Toll_tir_struct_dom_sf"/>
</dbReference>
<dbReference type="GO" id="GO:0002224">
    <property type="term" value="P:toll-like receptor signaling pathway"/>
    <property type="evidence" value="ECO:0007669"/>
    <property type="project" value="InterPro"/>
</dbReference>
<protein>
    <recommendedName>
        <fullName evidence="16">TIR domain-containing protein</fullName>
    </recommendedName>
</protein>
<dbReference type="GO" id="GO:0005886">
    <property type="term" value="C:plasma membrane"/>
    <property type="evidence" value="ECO:0007669"/>
    <property type="project" value="TreeGrafter"/>
</dbReference>
<evidence type="ECO:0000256" key="11">
    <source>
        <dbReference type="ARBA" id="ARBA00023170"/>
    </source>
</evidence>
<keyword evidence="12" id="KW-0325">Glycoprotein</keyword>
<keyword evidence="7" id="KW-0677">Repeat</keyword>
<dbReference type="GO" id="GO:0006954">
    <property type="term" value="P:inflammatory response"/>
    <property type="evidence" value="ECO:0007669"/>
    <property type="project" value="UniProtKB-UniRule"/>
</dbReference>
<keyword evidence="6" id="KW-0732">Signal</keyword>
<dbReference type="GO" id="GO:0004888">
    <property type="term" value="F:transmembrane signaling receptor activity"/>
    <property type="evidence" value="ECO:0007669"/>
    <property type="project" value="InterPro"/>
</dbReference>
<dbReference type="InterPro" id="IPR032675">
    <property type="entry name" value="LRR_dom_sf"/>
</dbReference>
<gene>
    <name evidence="17" type="ORF">GDO78_010118</name>
</gene>
<keyword evidence="8 14" id="KW-0391">Immunity</keyword>
<evidence type="ECO:0000313" key="18">
    <source>
        <dbReference type="Proteomes" id="UP000770717"/>
    </source>
</evidence>
<evidence type="ECO:0000256" key="9">
    <source>
        <dbReference type="ARBA" id="ARBA00022989"/>
    </source>
</evidence>
<dbReference type="InterPro" id="IPR000483">
    <property type="entry name" value="Cys-rich_flank_reg_C"/>
</dbReference>
<sequence>MILSDNYILEVNLTSFPPLLNLLRLKLDGQRNERLTVHKDSFKNLPNLIELDLSFNKNLVLDQDAFTGLFHLENLVLYYNRLNSSFLENDYFKDLTNLVFIDLSYNDLTYLKPHPKFYNLYRFELLDLKENKISRVCEGDLHSFQQKKITVLDISYNHLYYLNAADWEQCGNPFRNIEFDTINLGGNGFNERTTKALCNALNGTKIFHLKLSPHLMGPGFEFHSFKDPDNSTFAGLENSDLAILDISVGYIFTLQPLLFGRFSKLLLLNLAKNKINQIQKNAFHGLQSLQILNMSFNLLGELYNDAFDGLPNLQQIHLNDNHIGPIQINAFKNLPKLEFVDLMNNAITNLQFCESLPLLQFINLKQNKLTSVKDAKIKTPTINFSENQLTNLADFFEFLKSATIQNTSLRKNRLTTCNYQVSIPKNNSLLHLDLSDNMIQLIWEKDTCLEMFRNLSSLQFLELSSNHLRSFPRGIFSGLTSLQILNLSSNFLTGVPSDILPISLHTLDVSRNQLFSPNPDVFLRLGTIDIRYNQFICQCPLVNFLIWLNETNTTILGDPNDIYCAYPDRLKFAPLHTIEFSMCDELAALRQLMFALFVFTSVVILTFMTAVIIYNHFRGVFFGLYKRLIKSVLEEEPPEEKTFKYDAYLCYATKDFTWVENVFIKNLDSDYCDRNRFKLCFEERNFMPGEDHIINIRDSIWNSKKTICVVTKHFLNDGWCVEAFNYAQSRYFTELKNVLIMIVVGSLSQYQLRKYKPIRAYMQRCEYLTWPEDDQDVDWFLSRLCYKILREEKVKNRDVKVRTLSSTVELQQINVS</sequence>
<evidence type="ECO:0000256" key="8">
    <source>
        <dbReference type="ARBA" id="ARBA00022859"/>
    </source>
</evidence>
<evidence type="ECO:0000256" key="4">
    <source>
        <dbReference type="ARBA" id="ARBA00022614"/>
    </source>
</evidence>
<dbReference type="Pfam" id="PF01582">
    <property type="entry name" value="TIR"/>
    <property type="match status" value="1"/>
</dbReference>
<dbReference type="InterPro" id="IPR003591">
    <property type="entry name" value="Leu-rich_rpt_typical-subtyp"/>
</dbReference>